<accession>A0A917IXE8</accession>
<dbReference type="AlphaFoldDB" id="A0A917IXE8"/>
<reference evidence="4" key="1">
    <citation type="journal article" date="2014" name="Int. J. Syst. Evol. Microbiol.">
        <title>Complete genome sequence of Corynebacterium casei LMG S-19264T (=DSM 44701T), isolated from a smear-ripened cheese.</title>
        <authorList>
            <consortium name="US DOE Joint Genome Institute (JGI-PGF)"/>
            <person name="Walter F."/>
            <person name="Albersmeier A."/>
            <person name="Kalinowski J."/>
            <person name="Ruckert C."/>
        </authorList>
    </citation>
    <scope>NUCLEOTIDE SEQUENCE</scope>
    <source>
        <strain evidence="4">CGMCC 1.15290</strain>
    </source>
</reference>
<evidence type="ECO:0000256" key="1">
    <source>
        <dbReference type="ARBA" id="ARBA00023122"/>
    </source>
</evidence>
<protein>
    <submittedName>
        <fullName evidence="4">Inosine-5-monophosphate dehydrogenase</fullName>
    </submittedName>
</protein>
<evidence type="ECO:0000259" key="3">
    <source>
        <dbReference type="PROSITE" id="PS51371"/>
    </source>
</evidence>
<reference evidence="4" key="2">
    <citation type="submission" date="2020-09" db="EMBL/GenBank/DDBJ databases">
        <authorList>
            <person name="Sun Q."/>
            <person name="Zhou Y."/>
        </authorList>
    </citation>
    <scope>NUCLEOTIDE SEQUENCE</scope>
    <source>
        <strain evidence="4">CGMCC 1.15290</strain>
    </source>
</reference>
<proteinExistence type="predicted"/>
<sequence length="155" mass="17479">MCTVSKILSRQGLQNHSIDANATVLEALSAMECENLSYLVVQCGGKYVGIFSERDYARKVILKGKYSQTTLVKEVMTADLPVVSSTDPAEYCMMLMNAYQARYLPVFDEFEFKAVVTVNDLVREALKDKELAPIVEETINRGWVGEGFSSRQWIY</sequence>
<name>A0A917IXE8_9BACT</name>
<evidence type="ECO:0000313" key="5">
    <source>
        <dbReference type="Proteomes" id="UP000627292"/>
    </source>
</evidence>
<organism evidence="4 5">
    <name type="scientific">Filimonas zeae</name>
    <dbReference type="NCBI Taxonomy" id="1737353"/>
    <lineage>
        <taxon>Bacteria</taxon>
        <taxon>Pseudomonadati</taxon>
        <taxon>Bacteroidota</taxon>
        <taxon>Chitinophagia</taxon>
        <taxon>Chitinophagales</taxon>
        <taxon>Chitinophagaceae</taxon>
        <taxon>Filimonas</taxon>
    </lineage>
</organism>
<evidence type="ECO:0000256" key="2">
    <source>
        <dbReference type="PROSITE-ProRule" id="PRU00703"/>
    </source>
</evidence>
<dbReference type="PANTHER" id="PTHR43080">
    <property type="entry name" value="CBS DOMAIN-CONTAINING PROTEIN CBSX3, MITOCHONDRIAL"/>
    <property type="match status" value="1"/>
</dbReference>
<dbReference type="SUPFAM" id="SSF54631">
    <property type="entry name" value="CBS-domain pair"/>
    <property type="match status" value="1"/>
</dbReference>
<dbReference type="RefSeq" id="WP_188952249.1">
    <property type="nucleotide sequence ID" value="NZ_BMIB01000002.1"/>
</dbReference>
<dbReference type="Pfam" id="PF00571">
    <property type="entry name" value="CBS"/>
    <property type="match status" value="2"/>
</dbReference>
<comment type="caution">
    <text evidence="4">The sequence shown here is derived from an EMBL/GenBank/DDBJ whole genome shotgun (WGS) entry which is preliminary data.</text>
</comment>
<keyword evidence="1 2" id="KW-0129">CBS domain</keyword>
<gene>
    <name evidence="4" type="ORF">GCM10011379_23340</name>
</gene>
<dbReference type="InterPro" id="IPR000644">
    <property type="entry name" value="CBS_dom"/>
</dbReference>
<dbReference type="Gene3D" id="3.10.580.10">
    <property type="entry name" value="CBS-domain"/>
    <property type="match status" value="1"/>
</dbReference>
<evidence type="ECO:0000313" key="4">
    <source>
        <dbReference type="EMBL" id="GGH67732.1"/>
    </source>
</evidence>
<dbReference type="InterPro" id="IPR051257">
    <property type="entry name" value="Diverse_CBS-Domain"/>
</dbReference>
<dbReference type="PROSITE" id="PS51371">
    <property type="entry name" value="CBS"/>
    <property type="match status" value="1"/>
</dbReference>
<dbReference type="EMBL" id="BMIB01000002">
    <property type="protein sequence ID" value="GGH67732.1"/>
    <property type="molecule type" value="Genomic_DNA"/>
</dbReference>
<dbReference type="PANTHER" id="PTHR43080:SF2">
    <property type="entry name" value="CBS DOMAIN-CONTAINING PROTEIN"/>
    <property type="match status" value="1"/>
</dbReference>
<dbReference type="InterPro" id="IPR046342">
    <property type="entry name" value="CBS_dom_sf"/>
</dbReference>
<feature type="domain" description="CBS" evidence="3">
    <location>
        <begin position="76"/>
        <end position="131"/>
    </location>
</feature>
<keyword evidence="5" id="KW-1185">Reference proteome</keyword>
<dbReference type="Proteomes" id="UP000627292">
    <property type="component" value="Unassembled WGS sequence"/>
</dbReference>